<dbReference type="PIRSF" id="PIRSF004681">
    <property type="entry name" value="UCP004681"/>
    <property type="match status" value="1"/>
</dbReference>
<gene>
    <name evidence="2" type="ORF">SAMN05421804_10613</name>
</gene>
<dbReference type="EMBL" id="FNDZ01000006">
    <property type="protein sequence ID" value="SDI98944.1"/>
    <property type="molecule type" value="Genomic_DNA"/>
</dbReference>
<dbReference type="InterPro" id="IPR035917">
    <property type="entry name" value="YjbQ-like_sf"/>
</dbReference>
<dbReference type="InterPro" id="IPR001602">
    <property type="entry name" value="UPF0047_YjbQ-like"/>
</dbReference>
<dbReference type="AlphaFoldDB" id="A0A1G8Q2F7"/>
<evidence type="ECO:0000313" key="2">
    <source>
        <dbReference type="EMBL" id="SDI98944.1"/>
    </source>
</evidence>
<dbReference type="SUPFAM" id="SSF111038">
    <property type="entry name" value="YjbQ-like"/>
    <property type="match status" value="1"/>
</dbReference>
<dbReference type="PANTHER" id="PTHR30615:SF8">
    <property type="entry name" value="UPF0047 PROTEIN C4A8.02C"/>
    <property type="match status" value="1"/>
</dbReference>
<dbReference type="Gene3D" id="2.60.120.460">
    <property type="entry name" value="YjbQ-like"/>
    <property type="match status" value="1"/>
</dbReference>
<dbReference type="NCBIfam" id="TIGR00149">
    <property type="entry name" value="TIGR00149_YjbQ"/>
    <property type="match status" value="1"/>
</dbReference>
<name>A0A1G8Q2F7_9CLOT</name>
<protein>
    <submittedName>
        <fullName evidence="2">Secondary thiamine-phosphate synthase enzyme</fullName>
    </submittedName>
</protein>
<proteinExistence type="inferred from homology"/>
<accession>A0A1G8Q2F7</accession>
<dbReference type="PANTHER" id="PTHR30615">
    <property type="entry name" value="UNCHARACTERIZED PROTEIN YJBQ-RELATED"/>
    <property type="match status" value="1"/>
</dbReference>
<evidence type="ECO:0000256" key="1">
    <source>
        <dbReference type="ARBA" id="ARBA00005534"/>
    </source>
</evidence>
<comment type="similarity">
    <text evidence="1">Belongs to the UPF0047 family.</text>
</comment>
<dbReference type="Proteomes" id="UP000183255">
    <property type="component" value="Unassembled WGS sequence"/>
</dbReference>
<sequence length="135" mass="15101">MKVFKKQIPVKTKSRQEFYEITDDIRKAAEESGIKEGILTVFSPHTTAGLCINENADKDVLTDLIYGLDKAFPDDAKFKHMEGNSHAHLKSINLGSSLSLIVSDGIIEMGIWQGIFFCEFDGPRDRSVKVHIMGE</sequence>
<dbReference type="Pfam" id="PF01894">
    <property type="entry name" value="YjbQ"/>
    <property type="match status" value="1"/>
</dbReference>
<organism evidence="2 3">
    <name type="scientific">Proteiniclasticum ruminis</name>
    <dbReference type="NCBI Taxonomy" id="398199"/>
    <lineage>
        <taxon>Bacteria</taxon>
        <taxon>Bacillati</taxon>
        <taxon>Bacillota</taxon>
        <taxon>Clostridia</taxon>
        <taxon>Eubacteriales</taxon>
        <taxon>Clostridiaceae</taxon>
        <taxon>Proteiniclasticum</taxon>
    </lineage>
</organism>
<reference evidence="2 3" key="1">
    <citation type="submission" date="2016-10" db="EMBL/GenBank/DDBJ databases">
        <authorList>
            <person name="de Groot N.N."/>
        </authorList>
    </citation>
    <scope>NUCLEOTIDE SEQUENCE [LARGE SCALE GENOMIC DNA]</scope>
    <source>
        <strain evidence="2 3">CGMCC 1.5058</strain>
    </source>
</reference>
<dbReference type="RefSeq" id="WP_031576871.1">
    <property type="nucleotide sequence ID" value="NZ_DAMANS010000068.1"/>
</dbReference>
<evidence type="ECO:0000313" key="3">
    <source>
        <dbReference type="Proteomes" id="UP000183255"/>
    </source>
</evidence>